<dbReference type="Pfam" id="PF18990">
    <property type="entry name" value="DUF5723"/>
    <property type="match status" value="1"/>
</dbReference>
<protein>
    <recommendedName>
        <fullName evidence="1">DUF5723 domain-containing protein</fullName>
    </recommendedName>
</protein>
<organism evidence="2">
    <name type="scientific">Caldithrix abyssi</name>
    <dbReference type="NCBI Taxonomy" id="187145"/>
    <lineage>
        <taxon>Bacteria</taxon>
        <taxon>Pseudomonadati</taxon>
        <taxon>Calditrichota</taxon>
        <taxon>Calditrichia</taxon>
        <taxon>Calditrichales</taxon>
        <taxon>Calditrichaceae</taxon>
        <taxon>Caldithrix</taxon>
    </lineage>
</organism>
<accession>A0A7V4U418</accession>
<dbReference type="AlphaFoldDB" id="A0A7V4U418"/>
<dbReference type="InterPro" id="IPR043781">
    <property type="entry name" value="DUF5723"/>
</dbReference>
<comment type="caution">
    <text evidence="2">The sequence shown here is derived from an EMBL/GenBank/DDBJ whole genome shotgun (WGS) entry which is preliminary data.</text>
</comment>
<reference evidence="2" key="1">
    <citation type="journal article" date="2020" name="mSystems">
        <title>Genome- and Community-Level Interaction Insights into Carbon Utilization and Element Cycling Functions of Hydrothermarchaeota in Hydrothermal Sediment.</title>
        <authorList>
            <person name="Zhou Z."/>
            <person name="Liu Y."/>
            <person name="Xu W."/>
            <person name="Pan J."/>
            <person name="Luo Z.H."/>
            <person name="Li M."/>
        </authorList>
    </citation>
    <scope>NUCLEOTIDE SEQUENCE [LARGE SCALE GENOMIC DNA]</scope>
    <source>
        <strain evidence="2">HyVt-577</strain>
    </source>
</reference>
<dbReference type="SUPFAM" id="SSF56935">
    <property type="entry name" value="Porins"/>
    <property type="match status" value="1"/>
</dbReference>
<proteinExistence type="predicted"/>
<evidence type="ECO:0000259" key="1">
    <source>
        <dbReference type="Pfam" id="PF18990"/>
    </source>
</evidence>
<sequence>MQIIQKSILLILGVIFSLNAQSFDAVSLGLADNYSAISRGVQAMPWNPANLALKRGNTFELNFVSFNVGLYNNSFSLADYNRYFTQEGHKGQPYSESDKQAILDMIPDEGLKATTNLGMNAFGFAYNNFGLSVQVIQQGQMFSEFSKEFVDLALNGPNFTLDYSLHENNPVKGGSFAAMKISAGYGYPLELKFLKKYVSVLAVGVNVNYYLGGAGAKVINSELKIDRFGAKHDSVAFSARMEALVSTPESAGPTGQGFGIDLGLTAQYEEKWFFSLSFSNLFASIRWTDHIERVVLEQSGNLKLLGETNEDDIVEIDTSYAADPFETKLPSVMRAGASYQLLNNLTLVAEWRQGLDNYFANTTTPRVGVGAEYYPLSWLPLRSGFAVGGNHGFQFGLGTGLHFGFFQMDMSYAVINSLWPGSSEGVFAALGIKLQF</sequence>
<evidence type="ECO:0000313" key="2">
    <source>
        <dbReference type="EMBL" id="HGY56469.1"/>
    </source>
</evidence>
<dbReference type="Gene3D" id="2.40.160.60">
    <property type="entry name" value="Outer membrane protein transport protein (OMPP1/FadL/TodX)"/>
    <property type="match status" value="1"/>
</dbReference>
<dbReference type="EMBL" id="DRQG01000114">
    <property type="protein sequence ID" value="HGY56469.1"/>
    <property type="molecule type" value="Genomic_DNA"/>
</dbReference>
<feature type="domain" description="DUF5723" evidence="1">
    <location>
        <begin position="57"/>
        <end position="408"/>
    </location>
</feature>
<dbReference type="Proteomes" id="UP000885779">
    <property type="component" value="Unassembled WGS sequence"/>
</dbReference>
<name>A0A7V4U418_CALAY</name>
<gene>
    <name evidence="2" type="ORF">ENK44_12235</name>
</gene>